<dbReference type="AlphaFoldDB" id="A0A914VLP8"/>
<reference evidence="5" key="1">
    <citation type="submission" date="2022-11" db="UniProtKB">
        <authorList>
            <consortium name="WormBaseParasite"/>
        </authorList>
    </citation>
    <scope>IDENTIFICATION</scope>
</reference>
<evidence type="ECO:0000256" key="1">
    <source>
        <dbReference type="ARBA" id="ARBA00022999"/>
    </source>
</evidence>
<proteinExistence type="predicted"/>
<feature type="domain" description="SH2" evidence="3">
    <location>
        <begin position="153"/>
        <end position="262"/>
    </location>
</feature>
<dbReference type="Pfam" id="PF00017">
    <property type="entry name" value="SH2"/>
    <property type="match status" value="1"/>
</dbReference>
<dbReference type="Gene3D" id="3.30.505.10">
    <property type="entry name" value="SH2 domain"/>
    <property type="match status" value="1"/>
</dbReference>
<dbReference type="InterPro" id="IPR036860">
    <property type="entry name" value="SH2_dom_sf"/>
</dbReference>
<dbReference type="PANTHER" id="PTHR19969:SF5">
    <property type="entry name" value="CRK-LIKE PROTEIN"/>
    <property type="match status" value="1"/>
</dbReference>
<evidence type="ECO:0000313" key="4">
    <source>
        <dbReference type="Proteomes" id="UP000887566"/>
    </source>
</evidence>
<protein>
    <submittedName>
        <fullName evidence="5">SH2 domain-containing protein</fullName>
    </submittedName>
</protein>
<dbReference type="InterPro" id="IPR051184">
    <property type="entry name" value="Tyrosine-phos_adapter"/>
</dbReference>
<dbReference type="SUPFAM" id="SSF55550">
    <property type="entry name" value="SH2 domain"/>
    <property type="match status" value="1"/>
</dbReference>
<dbReference type="SMART" id="SM00252">
    <property type="entry name" value="SH2"/>
    <property type="match status" value="1"/>
</dbReference>
<dbReference type="InterPro" id="IPR000980">
    <property type="entry name" value="SH2"/>
</dbReference>
<dbReference type="GO" id="GO:0005737">
    <property type="term" value="C:cytoplasm"/>
    <property type="evidence" value="ECO:0007669"/>
    <property type="project" value="TreeGrafter"/>
</dbReference>
<dbReference type="PANTHER" id="PTHR19969">
    <property type="entry name" value="SH2-SH3 ADAPTOR PROTEIN-RELATED"/>
    <property type="match status" value="1"/>
</dbReference>
<accession>A0A914VLP8</accession>
<organism evidence="4 5">
    <name type="scientific">Plectus sambesii</name>
    <dbReference type="NCBI Taxonomy" id="2011161"/>
    <lineage>
        <taxon>Eukaryota</taxon>
        <taxon>Metazoa</taxon>
        <taxon>Ecdysozoa</taxon>
        <taxon>Nematoda</taxon>
        <taxon>Chromadorea</taxon>
        <taxon>Plectida</taxon>
        <taxon>Plectina</taxon>
        <taxon>Plectoidea</taxon>
        <taxon>Plectidae</taxon>
        <taxon>Plectus</taxon>
    </lineage>
</organism>
<dbReference type="PROSITE" id="PS50001">
    <property type="entry name" value="SH2"/>
    <property type="match status" value="1"/>
</dbReference>
<dbReference type="GO" id="GO:0007167">
    <property type="term" value="P:enzyme-linked receptor protein signaling pathway"/>
    <property type="evidence" value="ECO:0007669"/>
    <property type="project" value="TreeGrafter"/>
</dbReference>
<name>A0A914VLP8_9BILA</name>
<evidence type="ECO:0000313" key="5">
    <source>
        <dbReference type="WBParaSite" id="PSAMB.scaffold21size117079.g505.t1"/>
    </source>
</evidence>
<sequence>MSRQDSCHCCAVANSDPGHCSKKLPLLPRSEKDDTATSSSWTHFINGLAGRNGRRRLSASNQEIEAMVATDPVRSARAESRATPESKSMDLLDRVPMDFSTDAQGGHCAPRIITDPEEAKLAELDDAFPTRHLIRQRLADGRIPCAVYMSEPWFHQDLTREEAEAMFKHCKCRQGSYLVRVSKTLGTFVLSVAYKGSVSHVPVSMNSPCDQIRFSVDGGRTIFKDLVQLIDFYQMNPSDVIPCLLTDYVTKAIHVPRFANPTPMNVSI</sequence>
<dbReference type="Proteomes" id="UP000887566">
    <property type="component" value="Unplaced"/>
</dbReference>
<evidence type="ECO:0000259" key="3">
    <source>
        <dbReference type="PROSITE" id="PS50001"/>
    </source>
</evidence>
<dbReference type="PRINTS" id="PR00401">
    <property type="entry name" value="SH2DOMAIN"/>
</dbReference>
<keyword evidence="4" id="KW-1185">Reference proteome</keyword>
<dbReference type="WBParaSite" id="PSAMB.scaffold21size117079.g505.t1">
    <property type="protein sequence ID" value="PSAMB.scaffold21size117079.g505.t1"/>
    <property type="gene ID" value="PSAMB.scaffold21size117079.g505"/>
</dbReference>
<dbReference type="GO" id="GO:0030971">
    <property type="term" value="F:receptor tyrosine kinase binding"/>
    <property type="evidence" value="ECO:0007669"/>
    <property type="project" value="TreeGrafter"/>
</dbReference>
<evidence type="ECO:0000256" key="2">
    <source>
        <dbReference type="PROSITE-ProRule" id="PRU00191"/>
    </source>
</evidence>
<keyword evidence="1 2" id="KW-0727">SH2 domain</keyword>
<dbReference type="GO" id="GO:0035591">
    <property type="term" value="F:signaling adaptor activity"/>
    <property type="evidence" value="ECO:0007669"/>
    <property type="project" value="TreeGrafter"/>
</dbReference>
<dbReference type="GO" id="GO:0016477">
    <property type="term" value="P:cell migration"/>
    <property type="evidence" value="ECO:0007669"/>
    <property type="project" value="TreeGrafter"/>
</dbReference>